<dbReference type="EMBL" id="AZGZ01000002">
    <property type="protein sequence ID" value="KZZ97235.1"/>
    <property type="molecule type" value="Genomic_DNA"/>
</dbReference>
<evidence type="ECO:0000256" key="1">
    <source>
        <dbReference type="SAM" id="MobiDB-lite"/>
    </source>
</evidence>
<dbReference type="Proteomes" id="UP000242877">
    <property type="component" value="Unassembled WGS sequence"/>
</dbReference>
<feature type="domain" description="CUE" evidence="2">
    <location>
        <begin position="76"/>
        <end position="119"/>
    </location>
</feature>
<dbReference type="Pfam" id="PF02845">
    <property type="entry name" value="CUE"/>
    <property type="match status" value="1"/>
</dbReference>
<sequence length="455" mass="50482">MADKQAKEAGSSPIPPEDSVESPTTARPLNFDDDAQDSTAPQHKPSSPNPQPEQPPQQQKEEEQAPPPKPPRPLSARQRAEQTLKEAFPSIDEAVIKAVLVASGGDVERSFHALLGMSDPSAQSDDLPPPKPKRPSPADLERRRQVEADENYARMLAEQYGHPAPRRTPRQDSYGSQPASHRQPRGDNLKPNELYDDDHDFFRGKLQLHDLPVIQENIKKGFMETQTKVNSFFANLKKKFDGEEEDEDHEYYGDQPSQPYGRGQYNRYGRESGGRSSGERDRYDADARELDDGFSALELRDAEAPPQPPRLPRRPPRPANPEMFSMEDPSKPARRKVSFQEGPPEEIPSPKFPEKGNAGSASTGLSLKTESNAAATKAKKWQPLSVIEPSPIVDNDPFQLGDSDDEGEQLKTKEKKEADKASSSPPKESLEEKKTDSKPAVKPTEKAETTSAEDS</sequence>
<dbReference type="PANTHER" id="PTHR16461:SF5">
    <property type="entry name" value="TOLL-INTERACTING PROTEIN"/>
    <property type="match status" value="1"/>
</dbReference>
<dbReference type="GO" id="GO:0031624">
    <property type="term" value="F:ubiquitin conjugating enzyme binding"/>
    <property type="evidence" value="ECO:0007669"/>
    <property type="project" value="TreeGrafter"/>
</dbReference>
<dbReference type="InterPro" id="IPR009060">
    <property type="entry name" value="UBA-like_sf"/>
</dbReference>
<dbReference type="InterPro" id="IPR041807">
    <property type="entry name" value="Cue5/Don1_CUE"/>
</dbReference>
<dbReference type="PANTHER" id="PTHR16461">
    <property type="entry name" value="TOLL-INTERACTING PROTEIN"/>
    <property type="match status" value="1"/>
</dbReference>
<feature type="compositionally biased region" description="Basic and acidic residues" evidence="1">
    <location>
        <begin position="268"/>
        <end position="291"/>
    </location>
</feature>
<dbReference type="OrthoDB" id="9942608at2759"/>
<dbReference type="InterPro" id="IPR003892">
    <property type="entry name" value="CUE"/>
</dbReference>
<protein>
    <submittedName>
        <fullName evidence="3">UBA-like protein</fullName>
    </submittedName>
</protein>
<feature type="compositionally biased region" description="Basic and acidic residues" evidence="1">
    <location>
        <begin position="408"/>
        <end position="420"/>
    </location>
</feature>
<feature type="compositionally biased region" description="Basic and acidic residues" evidence="1">
    <location>
        <begin position="428"/>
        <end position="448"/>
    </location>
</feature>
<reference evidence="3 4" key="1">
    <citation type="journal article" date="2016" name="Genome Biol. Evol.">
        <title>Divergent and convergent evolution of fungal pathogenicity.</title>
        <authorList>
            <person name="Shang Y."/>
            <person name="Xiao G."/>
            <person name="Zheng P."/>
            <person name="Cen K."/>
            <person name="Zhan S."/>
            <person name="Wang C."/>
        </authorList>
    </citation>
    <scope>NUCLEOTIDE SEQUENCE [LARGE SCALE GENOMIC DNA]</scope>
    <source>
        <strain evidence="3 4">ARSEF 7405</strain>
    </source>
</reference>
<organism evidence="3 4">
    <name type="scientific">Ascosphaera apis ARSEF 7405</name>
    <dbReference type="NCBI Taxonomy" id="392613"/>
    <lineage>
        <taxon>Eukaryota</taxon>
        <taxon>Fungi</taxon>
        <taxon>Dikarya</taxon>
        <taxon>Ascomycota</taxon>
        <taxon>Pezizomycotina</taxon>
        <taxon>Eurotiomycetes</taxon>
        <taxon>Eurotiomycetidae</taxon>
        <taxon>Onygenales</taxon>
        <taxon>Ascosphaeraceae</taxon>
        <taxon>Ascosphaera</taxon>
    </lineage>
</organism>
<evidence type="ECO:0000313" key="3">
    <source>
        <dbReference type="EMBL" id="KZZ97235.1"/>
    </source>
</evidence>
<dbReference type="CDD" id="cd14372">
    <property type="entry name" value="CUE_Cue5p_like"/>
    <property type="match status" value="1"/>
</dbReference>
<dbReference type="GO" id="GO:0005737">
    <property type="term" value="C:cytoplasm"/>
    <property type="evidence" value="ECO:0007669"/>
    <property type="project" value="TreeGrafter"/>
</dbReference>
<feature type="compositionally biased region" description="Polar residues" evidence="1">
    <location>
        <begin position="359"/>
        <end position="374"/>
    </location>
</feature>
<dbReference type="VEuPathDB" id="FungiDB:AAP_00878"/>
<evidence type="ECO:0000313" key="4">
    <source>
        <dbReference type="Proteomes" id="UP000242877"/>
    </source>
</evidence>
<dbReference type="PROSITE" id="PS51140">
    <property type="entry name" value="CUE"/>
    <property type="match status" value="1"/>
</dbReference>
<comment type="caution">
    <text evidence="3">The sequence shown here is derived from an EMBL/GenBank/DDBJ whole genome shotgun (WGS) entry which is preliminary data.</text>
</comment>
<feature type="region of interest" description="Disordered" evidence="1">
    <location>
        <begin position="112"/>
        <end position="198"/>
    </location>
</feature>
<proteinExistence type="predicted"/>
<dbReference type="FunFam" id="1.10.8.10:FF:000064">
    <property type="entry name" value="Similar to CUE domain-containing protein"/>
    <property type="match status" value="1"/>
</dbReference>
<accession>A0A168D0J8</accession>
<name>A0A168D0J8_9EURO</name>
<feature type="region of interest" description="Disordered" evidence="1">
    <location>
        <begin position="241"/>
        <end position="455"/>
    </location>
</feature>
<dbReference type="GO" id="GO:0043130">
    <property type="term" value="F:ubiquitin binding"/>
    <property type="evidence" value="ECO:0007669"/>
    <property type="project" value="InterPro"/>
</dbReference>
<dbReference type="SUPFAM" id="SSF46934">
    <property type="entry name" value="UBA-like"/>
    <property type="match status" value="1"/>
</dbReference>
<keyword evidence="4" id="KW-1185">Reference proteome</keyword>
<dbReference type="SMART" id="SM00546">
    <property type="entry name" value="CUE"/>
    <property type="match status" value="1"/>
</dbReference>
<feature type="compositionally biased region" description="Polar residues" evidence="1">
    <location>
        <begin position="171"/>
        <end position="180"/>
    </location>
</feature>
<dbReference type="AlphaFoldDB" id="A0A168D0J8"/>
<dbReference type="GO" id="GO:0006511">
    <property type="term" value="P:ubiquitin-dependent protein catabolic process"/>
    <property type="evidence" value="ECO:0007669"/>
    <property type="project" value="TreeGrafter"/>
</dbReference>
<gene>
    <name evidence="3" type="ORF">AAP_00878</name>
</gene>
<feature type="region of interest" description="Disordered" evidence="1">
    <location>
        <begin position="1"/>
        <end position="92"/>
    </location>
</feature>
<evidence type="ECO:0000259" key="2">
    <source>
        <dbReference type="PROSITE" id="PS51140"/>
    </source>
</evidence>
<dbReference type="Gene3D" id="1.10.8.10">
    <property type="entry name" value="DNA helicase RuvA subunit, C-terminal domain"/>
    <property type="match status" value="1"/>
</dbReference>